<protein>
    <submittedName>
        <fullName evidence="1">Uncharacterized protein</fullName>
    </submittedName>
</protein>
<accession>A0ACC0PQE8</accession>
<sequence length="196" mass="22465">MRKQEEVAKDSLEGEEDEVAKDSLDEEEDGDQIKETGDDSEQEGEVGGTSTFIHGSGSSKRKQEEVVILTDPIKTKRRRNVKPSPSIKSPYVAVPFVKTTKITTEEETIIKYLMNGPTNDLSEVLIRIKGAKWPLTRKEVAESFRVRGHVSNMVMYTFVEWRMMKEIALASNGWPSRHILRHWCYLNPHTTKFLRI</sequence>
<gene>
    <name evidence="1" type="ORF">RHMOL_Rhmol02G0114800</name>
</gene>
<dbReference type="Proteomes" id="UP001062846">
    <property type="component" value="Chromosome 2"/>
</dbReference>
<dbReference type="EMBL" id="CM046389">
    <property type="protein sequence ID" value="KAI8567349.1"/>
    <property type="molecule type" value="Genomic_DNA"/>
</dbReference>
<keyword evidence="2" id="KW-1185">Reference proteome</keyword>
<comment type="caution">
    <text evidence="1">The sequence shown here is derived from an EMBL/GenBank/DDBJ whole genome shotgun (WGS) entry which is preliminary data.</text>
</comment>
<evidence type="ECO:0000313" key="1">
    <source>
        <dbReference type="EMBL" id="KAI8567349.1"/>
    </source>
</evidence>
<proteinExistence type="predicted"/>
<reference evidence="1" key="1">
    <citation type="submission" date="2022-02" db="EMBL/GenBank/DDBJ databases">
        <title>Plant Genome Project.</title>
        <authorList>
            <person name="Zhang R.-G."/>
        </authorList>
    </citation>
    <scope>NUCLEOTIDE SEQUENCE</scope>
    <source>
        <strain evidence="1">AT1</strain>
    </source>
</reference>
<evidence type="ECO:0000313" key="2">
    <source>
        <dbReference type="Proteomes" id="UP001062846"/>
    </source>
</evidence>
<name>A0ACC0PQE8_RHOML</name>
<organism evidence="1 2">
    <name type="scientific">Rhododendron molle</name>
    <name type="common">Chinese azalea</name>
    <name type="synonym">Azalea mollis</name>
    <dbReference type="NCBI Taxonomy" id="49168"/>
    <lineage>
        <taxon>Eukaryota</taxon>
        <taxon>Viridiplantae</taxon>
        <taxon>Streptophyta</taxon>
        <taxon>Embryophyta</taxon>
        <taxon>Tracheophyta</taxon>
        <taxon>Spermatophyta</taxon>
        <taxon>Magnoliopsida</taxon>
        <taxon>eudicotyledons</taxon>
        <taxon>Gunneridae</taxon>
        <taxon>Pentapetalae</taxon>
        <taxon>asterids</taxon>
        <taxon>Ericales</taxon>
        <taxon>Ericaceae</taxon>
        <taxon>Ericoideae</taxon>
        <taxon>Rhodoreae</taxon>
        <taxon>Rhododendron</taxon>
    </lineage>
</organism>